<evidence type="ECO:0000313" key="3">
    <source>
        <dbReference type="Proteomes" id="UP000006727"/>
    </source>
</evidence>
<evidence type="ECO:0000313" key="1">
    <source>
        <dbReference type="EMBL" id="PNR32087.1"/>
    </source>
</evidence>
<protein>
    <submittedName>
        <fullName evidence="1 2">Uncharacterized protein</fullName>
    </submittedName>
</protein>
<proteinExistence type="predicted"/>
<name>A0A2K1IS34_PHYPA</name>
<dbReference type="Gramene" id="Pp3c21_15210V3.1">
    <property type="protein sequence ID" value="PAC:32916315.CDS.1"/>
    <property type="gene ID" value="Pp3c21_15210"/>
</dbReference>
<evidence type="ECO:0000313" key="2">
    <source>
        <dbReference type="EnsemblPlants" id="PAC:32916315.CDS.1"/>
    </source>
</evidence>
<reference evidence="2" key="3">
    <citation type="submission" date="2020-12" db="UniProtKB">
        <authorList>
            <consortium name="EnsemblPlants"/>
        </authorList>
    </citation>
    <scope>IDENTIFICATION</scope>
</reference>
<organism evidence="1">
    <name type="scientific">Physcomitrium patens</name>
    <name type="common">Spreading-leaved earth moss</name>
    <name type="synonym">Physcomitrella patens</name>
    <dbReference type="NCBI Taxonomy" id="3218"/>
    <lineage>
        <taxon>Eukaryota</taxon>
        <taxon>Viridiplantae</taxon>
        <taxon>Streptophyta</taxon>
        <taxon>Embryophyta</taxon>
        <taxon>Bryophyta</taxon>
        <taxon>Bryophytina</taxon>
        <taxon>Bryopsida</taxon>
        <taxon>Funariidae</taxon>
        <taxon>Funariales</taxon>
        <taxon>Funariaceae</taxon>
        <taxon>Physcomitrium</taxon>
    </lineage>
</organism>
<dbReference type="Proteomes" id="UP000006727">
    <property type="component" value="Chromosome 21"/>
</dbReference>
<dbReference type="InParanoid" id="A0A2K1IS34"/>
<sequence>MSVPSSYLHPIPAATRERQLISLASTSAPRAQRLWAVPAVPSFNNTGALGFHFHAPLCWRAVLQCFKSWLRMVSSISATPKWCRRRYHEALNPKPKKGPKRSILVRFVPSAMRTITALVNTLTWKLLGFVRGFD</sequence>
<gene>
    <name evidence="1" type="ORF">PHYPA_026212</name>
</gene>
<dbReference type="AlphaFoldDB" id="A0A2K1IS34"/>
<reference evidence="1 3" key="1">
    <citation type="journal article" date="2008" name="Science">
        <title>The Physcomitrella genome reveals evolutionary insights into the conquest of land by plants.</title>
        <authorList>
            <person name="Rensing S."/>
            <person name="Lang D."/>
            <person name="Zimmer A."/>
            <person name="Terry A."/>
            <person name="Salamov A."/>
            <person name="Shapiro H."/>
            <person name="Nishiyama T."/>
            <person name="Perroud P.-F."/>
            <person name="Lindquist E."/>
            <person name="Kamisugi Y."/>
            <person name="Tanahashi T."/>
            <person name="Sakakibara K."/>
            <person name="Fujita T."/>
            <person name="Oishi K."/>
            <person name="Shin-I T."/>
            <person name="Kuroki Y."/>
            <person name="Toyoda A."/>
            <person name="Suzuki Y."/>
            <person name="Hashimoto A."/>
            <person name="Yamaguchi K."/>
            <person name="Sugano A."/>
            <person name="Kohara Y."/>
            <person name="Fujiyama A."/>
            <person name="Anterola A."/>
            <person name="Aoki S."/>
            <person name="Ashton N."/>
            <person name="Barbazuk W.B."/>
            <person name="Barker E."/>
            <person name="Bennetzen J."/>
            <person name="Bezanilla M."/>
            <person name="Blankenship R."/>
            <person name="Cho S.H."/>
            <person name="Dutcher S."/>
            <person name="Estelle M."/>
            <person name="Fawcett J.A."/>
            <person name="Gundlach H."/>
            <person name="Hanada K."/>
            <person name="Heyl A."/>
            <person name="Hicks K.A."/>
            <person name="Hugh J."/>
            <person name="Lohr M."/>
            <person name="Mayer K."/>
            <person name="Melkozernov A."/>
            <person name="Murata T."/>
            <person name="Nelson D."/>
            <person name="Pils B."/>
            <person name="Prigge M."/>
            <person name="Reiss B."/>
            <person name="Renner T."/>
            <person name="Rombauts S."/>
            <person name="Rushton P."/>
            <person name="Sanderfoot A."/>
            <person name="Schween G."/>
            <person name="Shiu S.-H."/>
            <person name="Stueber K."/>
            <person name="Theodoulou F.L."/>
            <person name="Tu H."/>
            <person name="Van de Peer Y."/>
            <person name="Verrier P.J."/>
            <person name="Waters E."/>
            <person name="Wood A."/>
            <person name="Yang L."/>
            <person name="Cove D."/>
            <person name="Cuming A."/>
            <person name="Hasebe M."/>
            <person name="Lucas S."/>
            <person name="Mishler D.B."/>
            <person name="Reski R."/>
            <person name="Grigoriev I."/>
            <person name="Quatrano R.S."/>
            <person name="Boore J.L."/>
        </authorList>
    </citation>
    <scope>NUCLEOTIDE SEQUENCE [LARGE SCALE GENOMIC DNA]</scope>
    <source>
        <strain evidence="2 3">cv. Gransden 2004</strain>
    </source>
</reference>
<dbReference type="EMBL" id="ABEU02000021">
    <property type="protein sequence ID" value="PNR32087.1"/>
    <property type="molecule type" value="Genomic_DNA"/>
</dbReference>
<dbReference type="EnsemblPlants" id="Pp3c21_15210V3.1">
    <property type="protein sequence ID" value="PAC:32916315.CDS.1"/>
    <property type="gene ID" value="Pp3c21_15210"/>
</dbReference>
<reference evidence="1 3" key="2">
    <citation type="journal article" date="2018" name="Plant J.">
        <title>The Physcomitrella patens chromosome-scale assembly reveals moss genome structure and evolution.</title>
        <authorList>
            <person name="Lang D."/>
            <person name="Ullrich K.K."/>
            <person name="Murat F."/>
            <person name="Fuchs J."/>
            <person name="Jenkins J."/>
            <person name="Haas F.B."/>
            <person name="Piednoel M."/>
            <person name="Gundlach H."/>
            <person name="Van Bel M."/>
            <person name="Meyberg R."/>
            <person name="Vives C."/>
            <person name="Morata J."/>
            <person name="Symeonidi A."/>
            <person name="Hiss M."/>
            <person name="Muchero W."/>
            <person name="Kamisugi Y."/>
            <person name="Saleh O."/>
            <person name="Blanc G."/>
            <person name="Decker E.L."/>
            <person name="van Gessel N."/>
            <person name="Grimwood J."/>
            <person name="Hayes R.D."/>
            <person name="Graham S.W."/>
            <person name="Gunter L.E."/>
            <person name="McDaniel S.F."/>
            <person name="Hoernstein S.N.W."/>
            <person name="Larsson A."/>
            <person name="Li F.W."/>
            <person name="Perroud P.F."/>
            <person name="Phillips J."/>
            <person name="Ranjan P."/>
            <person name="Rokshar D.S."/>
            <person name="Rothfels C.J."/>
            <person name="Schneider L."/>
            <person name="Shu S."/>
            <person name="Stevenson D.W."/>
            <person name="Thummler F."/>
            <person name="Tillich M."/>
            <person name="Villarreal Aguilar J.C."/>
            <person name="Widiez T."/>
            <person name="Wong G.K."/>
            <person name="Wymore A."/>
            <person name="Zhang Y."/>
            <person name="Zimmer A.D."/>
            <person name="Quatrano R.S."/>
            <person name="Mayer K.F.X."/>
            <person name="Goodstein D."/>
            <person name="Casacuberta J.M."/>
            <person name="Vandepoele K."/>
            <person name="Reski R."/>
            <person name="Cuming A.C."/>
            <person name="Tuskan G.A."/>
            <person name="Maumus F."/>
            <person name="Salse J."/>
            <person name="Schmutz J."/>
            <person name="Rensing S.A."/>
        </authorList>
    </citation>
    <scope>NUCLEOTIDE SEQUENCE [LARGE SCALE GENOMIC DNA]</scope>
    <source>
        <strain evidence="2 3">cv. Gransden 2004</strain>
    </source>
</reference>
<accession>A0A2K1IS34</accession>
<dbReference type="PaxDb" id="3218-PP1S167_118V6.1"/>
<keyword evidence="3" id="KW-1185">Reference proteome</keyword>